<comment type="caution">
    <text evidence="1">The sequence shown here is derived from an EMBL/GenBank/DDBJ whole genome shotgun (WGS) entry which is preliminary data.</text>
</comment>
<sequence>QAHKSTIWMGRHLPQNRDLFMTTGGAGSLCLWKYNYPDLRV</sequence>
<dbReference type="Proteomes" id="UP000708208">
    <property type="component" value="Unassembled WGS sequence"/>
</dbReference>
<accession>A0A8J2KBC4</accession>
<reference evidence="1" key="1">
    <citation type="submission" date="2021-06" db="EMBL/GenBank/DDBJ databases">
        <authorList>
            <person name="Hodson N. C."/>
            <person name="Mongue J. A."/>
            <person name="Jaron S. K."/>
        </authorList>
    </citation>
    <scope>NUCLEOTIDE SEQUENCE</scope>
</reference>
<feature type="non-terminal residue" evidence="1">
    <location>
        <position position="1"/>
    </location>
</feature>
<proteinExistence type="predicted"/>
<evidence type="ECO:0000313" key="1">
    <source>
        <dbReference type="EMBL" id="CAG7723910.1"/>
    </source>
</evidence>
<evidence type="ECO:0000313" key="2">
    <source>
        <dbReference type="Proteomes" id="UP000708208"/>
    </source>
</evidence>
<keyword evidence="2" id="KW-1185">Reference proteome</keyword>
<dbReference type="EMBL" id="CAJVCH010103671">
    <property type="protein sequence ID" value="CAG7723910.1"/>
    <property type="molecule type" value="Genomic_DNA"/>
</dbReference>
<name>A0A8J2KBC4_9HEXA</name>
<feature type="non-terminal residue" evidence="1">
    <location>
        <position position="41"/>
    </location>
</feature>
<dbReference type="OrthoDB" id="10248252at2759"/>
<dbReference type="AlphaFoldDB" id="A0A8J2KBC4"/>
<protein>
    <submittedName>
        <fullName evidence="1">Uncharacterized protein</fullName>
    </submittedName>
</protein>
<gene>
    <name evidence="1" type="ORF">AFUS01_LOCUS12965</name>
</gene>
<organism evidence="1 2">
    <name type="scientific">Allacma fusca</name>
    <dbReference type="NCBI Taxonomy" id="39272"/>
    <lineage>
        <taxon>Eukaryota</taxon>
        <taxon>Metazoa</taxon>
        <taxon>Ecdysozoa</taxon>
        <taxon>Arthropoda</taxon>
        <taxon>Hexapoda</taxon>
        <taxon>Collembola</taxon>
        <taxon>Symphypleona</taxon>
        <taxon>Sminthuridae</taxon>
        <taxon>Allacma</taxon>
    </lineage>
</organism>